<dbReference type="Gene3D" id="3.30.70.100">
    <property type="match status" value="1"/>
</dbReference>
<dbReference type="Pfam" id="PF21082">
    <property type="entry name" value="MS_channel_3rd"/>
    <property type="match status" value="1"/>
</dbReference>
<keyword evidence="5 8" id="KW-1133">Transmembrane helix</keyword>
<evidence type="ECO:0000259" key="12">
    <source>
        <dbReference type="Pfam" id="PF21082"/>
    </source>
</evidence>
<evidence type="ECO:0000313" key="13">
    <source>
        <dbReference type="EMBL" id="GJD96446.1"/>
    </source>
</evidence>
<keyword evidence="14" id="KW-1185">Reference proteome</keyword>
<dbReference type="InterPro" id="IPR049278">
    <property type="entry name" value="MS_channel_C"/>
</dbReference>
<dbReference type="PANTHER" id="PTHR30347:SF9">
    <property type="entry name" value="MINICONDUCTANCE MECHANOSENSITIVE CHANNEL MSCM"/>
    <property type="match status" value="1"/>
</dbReference>
<keyword evidence="3" id="KW-1003">Cell membrane</keyword>
<dbReference type="InterPro" id="IPR010920">
    <property type="entry name" value="LSM_dom_sf"/>
</dbReference>
<dbReference type="SUPFAM" id="SSF82689">
    <property type="entry name" value="Mechanosensitive channel protein MscS (YggB), C-terminal domain"/>
    <property type="match status" value="1"/>
</dbReference>
<evidence type="ECO:0000256" key="7">
    <source>
        <dbReference type="SAM" id="MobiDB-lite"/>
    </source>
</evidence>
<accession>A0ABQ4S0E8</accession>
<evidence type="ECO:0000256" key="3">
    <source>
        <dbReference type="ARBA" id="ARBA00022475"/>
    </source>
</evidence>
<feature type="transmembrane region" description="Helical" evidence="8">
    <location>
        <begin position="239"/>
        <end position="258"/>
    </location>
</feature>
<dbReference type="RefSeq" id="WP_238245551.1">
    <property type="nucleotide sequence ID" value="NZ_BPQP01000061.1"/>
</dbReference>
<dbReference type="Pfam" id="PF12607">
    <property type="entry name" value="DUF3772"/>
    <property type="match status" value="1"/>
</dbReference>
<feature type="transmembrane region" description="Helical" evidence="8">
    <location>
        <begin position="521"/>
        <end position="547"/>
    </location>
</feature>
<comment type="subcellular location">
    <subcellularLocation>
        <location evidence="1">Cell membrane</location>
        <topology evidence="1">Multi-pass membrane protein</topology>
    </subcellularLocation>
</comment>
<evidence type="ECO:0000313" key="14">
    <source>
        <dbReference type="Proteomes" id="UP001055125"/>
    </source>
</evidence>
<feature type="compositionally biased region" description="Low complexity" evidence="7">
    <location>
        <begin position="36"/>
        <end position="55"/>
    </location>
</feature>
<keyword evidence="4 8" id="KW-0812">Transmembrane</keyword>
<evidence type="ECO:0000256" key="1">
    <source>
        <dbReference type="ARBA" id="ARBA00004651"/>
    </source>
</evidence>
<feature type="region of interest" description="Disordered" evidence="7">
    <location>
        <begin position="27"/>
        <end position="69"/>
    </location>
</feature>
<feature type="transmembrane region" description="Helical" evidence="8">
    <location>
        <begin position="613"/>
        <end position="636"/>
    </location>
</feature>
<feature type="chain" id="PRO_5045669204" description="Mechanosensitive ion channel protein MscS" evidence="9">
    <location>
        <begin position="30"/>
        <end position="873"/>
    </location>
</feature>
<dbReference type="InterPro" id="IPR006685">
    <property type="entry name" value="MscS_channel_2nd"/>
</dbReference>
<feature type="compositionally biased region" description="Basic residues" evidence="7">
    <location>
        <begin position="863"/>
        <end position="873"/>
    </location>
</feature>
<feature type="region of interest" description="Disordered" evidence="7">
    <location>
        <begin position="851"/>
        <end position="873"/>
    </location>
</feature>
<dbReference type="Pfam" id="PF00924">
    <property type="entry name" value="MS_channel_2nd"/>
    <property type="match status" value="1"/>
</dbReference>
<organism evidence="13 14">
    <name type="scientific">Methylobacterium iners</name>
    <dbReference type="NCBI Taxonomy" id="418707"/>
    <lineage>
        <taxon>Bacteria</taxon>
        <taxon>Pseudomonadati</taxon>
        <taxon>Pseudomonadota</taxon>
        <taxon>Alphaproteobacteria</taxon>
        <taxon>Hyphomicrobiales</taxon>
        <taxon>Methylobacteriaceae</taxon>
        <taxon>Methylobacterium</taxon>
    </lineage>
</organism>
<evidence type="ECO:0000256" key="4">
    <source>
        <dbReference type="ARBA" id="ARBA00022692"/>
    </source>
</evidence>
<feature type="transmembrane region" description="Helical" evidence="8">
    <location>
        <begin position="473"/>
        <end position="493"/>
    </location>
</feature>
<reference evidence="13" key="2">
    <citation type="submission" date="2021-08" db="EMBL/GenBank/DDBJ databases">
        <authorList>
            <person name="Tani A."/>
            <person name="Ola A."/>
            <person name="Ogura Y."/>
            <person name="Katsura K."/>
            <person name="Hayashi T."/>
        </authorList>
    </citation>
    <scope>NUCLEOTIDE SEQUENCE</scope>
    <source>
        <strain evidence="13">DSM 19015</strain>
    </source>
</reference>
<name>A0ABQ4S0E8_9HYPH</name>
<dbReference type="PROSITE" id="PS01246">
    <property type="entry name" value="UPF0003"/>
    <property type="match status" value="1"/>
</dbReference>
<keyword evidence="9" id="KW-0732">Signal</keyword>
<feature type="transmembrane region" description="Helical" evidence="8">
    <location>
        <begin position="642"/>
        <end position="671"/>
    </location>
</feature>
<dbReference type="InterPro" id="IPR052702">
    <property type="entry name" value="MscS-like_channel"/>
</dbReference>
<evidence type="ECO:0000259" key="10">
    <source>
        <dbReference type="Pfam" id="PF00924"/>
    </source>
</evidence>
<evidence type="ECO:0000256" key="8">
    <source>
        <dbReference type="SAM" id="Phobius"/>
    </source>
</evidence>
<feature type="transmembrane region" description="Helical" evidence="8">
    <location>
        <begin position="388"/>
        <end position="412"/>
    </location>
</feature>
<gene>
    <name evidence="13" type="ORF">OCOJLMKI_3667</name>
</gene>
<comment type="caution">
    <text evidence="13">The sequence shown here is derived from an EMBL/GenBank/DDBJ whole genome shotgun (WGS) entry which is preliminary data.</text>
</comment>
<evidence type="ECO:0000256" key="9">
    <source>
        <dbReference type="SAM" id="SignalP"/>
    </source>
</evidence>
<dbReference type="SUPFAM" id="SSF50182">
    <property type="entry name" value="Sm-like ribonucleoproteins"/>
    <property type="match status" value="1"/>
</dbReference>
<dbReference type="Proteomes" id="UP001055125">
    <property type="component" value="Unassembled WGS sequence"/>
</dbReference>
<proteinExistence type="inferred from homology"/>
<evidence type="ECO:0000256" key="6">
    <source>
        <dbReference type="ARBA" id="ARBA00023136"/>
    </source>
</evidence>
<dbReference type="InterPro" id="IPR023408">
    <property type="entry name" value="MscS_beta-dom_sf"/>
</dbReference>
<feature type="transmembrane region" description="Helical" evidence="8">
    <location>
        <begin position="288"/>
        <end position="307"/>
    </location>
</feature>
<dbReference type="InterPro" id="IPR022249">
    <property type="entry name" value="DUF3772"/>
</dbReference>
<feature type="domain" description="DUF3772" evidence="11">
    <location>
        <begin position="167"/>
        <end position="227"/>
    </location>
</feature>
<feature type="signal peptide" evidence="9">
    <location>
        <begin position="1"/>
        <end position="29"/>
    </location>
</feature>
<reference evidence="13" key="1">
    <citation type="journal article" date="2021" name="Front. Microbiol.">
        <title>Comprehensive Comparative Genomics and Phenotyping of Methylobacterium Species.</title>
        <authorList>
            <person name="Alessa O."/>
            <person name="Ogura Y."/>
            <person name="Fujitani Y."/>
            <person name="Takami H."/>
            <person name="Hayashi T."/>
            <person name="Sahin N."/>
            <person name="Tani A."/>
        </authorList>
    </citation>
    <scope>NUCLEOTIDE SEQUENCE</scope>
    <source>
        <strain evidence="13">DSM 19015</strain>
    </source>
</reference>
<feature type="domain" description="Mechanosensitive ion channel MscS C-terminal" evidence="12">
    <location>
        <begin position="735"/>
        <end position="809"/>
    </location>
</feature>
<dbReference type="InterPro" id="IPR006686">
    <property type="entry name" value="MscS_channel_CS"/>
</dbReference>
<comment type="similarity">
    <text evidence="2">Belongs to the MscS (TC 1.A.23) family.</text>
</comment>
<protein>
    <recommendedName>
        <fullName evidence="15">Mechanosensitive ion channel protein MscS</fullName>
    </recommendedName>
</protein>
<feature type="transmembrane region" description="Helical" evidence="8">
    <location>
        <begin position="362"/>
        <end position="382"/>
    </location>
</feature>
<evidence type="ECO:0000256" key="5">
    <source>
        <dbReference type="ARBA" id="ARBA00022989"/>
    </source>
</evidence>
<feature type="domain" description="Mechanosensitive ion channel MscS" evidence="10">
    <location>
        <begin position="659"/>
        <end position="723"/>
    </location>
</feature>
<feature type="transmembrane region" description="Helical" evidence="8">
    <location>
        <begin position="444"/>
        <end position="467"/>
    </location>
</feature>
<sequence>MRQTLPRSQAWLVALGIALSTFVANPASAQNPAPKPAADTAKPAAEAAKPAATPDKPAEAEKPAVSAPIQAIRDRLEDIKEDLDGREKVLANREAGTGDLARVRDGLDGVADEIRRIIAETQPGLDAARQRLDQLGPKPKEGAEGEDVAAERVEREHAAAEIDETQRLAKSLLVQSDQILDQVSNRRRTAFTRGLFERSSALVSPDLWRRIAADIPRDLRSVQSALSDITGLFARNGTVGNLALLGAAFGVSIALYFGRRNIAPRLGRRDPKAVDPPRRKRLLAAWRVFLVGTVPAVLGSYAVYYALDATGLLPERLMPLAGAILIGLAFIAFVEALSDALMAPDAPAWRPTQVSDAAASRVTRLAVGIATVITVVKSIEALNSGISAALPVSIATRGIGALATILILAIGLHRFADTHEKEEECLGPYVAPEATMGIGGPARLLGWAAVVVIGTAATVGYVAFSAFLIDQLVWIASLVALLYLLMTSADAFIGGSLAEETRIATALQANTGLRKRSLNQIAVLATGAARVVLILVAALLALAPWGLDSTDVLTSVRTAFFGFKVGDVTISLSTIAFAIGIFALGFLITRAIQNWLANTYLPATDLDAGLRNSIATVTGYFGFLLALALAFSYLGLSLEKLTIVAGALSVGIGFGLQSIVNNFVSGLLLLWERPIRVGDQVVIGDSEGIVKRISVRSTEIQTFDRSAVIVPNSNLISGVVKNRVRGDRTGRVIIAVSVLRNQDPVRAAELITACASAHPDVLKMPAPRVVFRKIGDPMLDFELMAWVTDVDFNLKVQSDLNFAVFKALSGAGMIPEMGPGASIVTVKGLEPMGSALGQIAQVFAGQASEVVPSDTAPAQPRATARRRTVSTPS</sequence>
<feature type="transmembrane region" description="Helical" evidence="8">
    <location>
        <begin position="570"/>
        <end position="592"/>
    </location>
</feature>
<dbReference type="PANTHER" id="PTHR30347">
    <property type="entry name" value="POTASSIUM CHANNEL RELATED"/>
    <property type="match status" value="1"/>
</dbReference>
<dbReference type="Gene3D" id="2.30.30.60">
    <property type="match status" value="1"/>
</dbReference>
<evidence type="ECO:0000256" key="2">
    <source>
        <dbReference type="ARBA" id="ARBA00008017"/>
    </source>
</evidence>
<dbReference type="InterPro" id="IPR011014">
    <property type="entry name" value="MscS_channel_TM-2"/>
</dbReference>
<dbReference type="Gene3D" id="1.10.287.1260">
    <property type="match status" value="1"/>
</dbReference>
<dbReference type="InterPro" id="IPR011066">
    <property type="entry name" value="MscS_channel_C_sf"/>
</dbReference>
<dbReference type="SUPFAM" id="SSF82861">
    <property type="entry name" value="Mechanosensitive channel protein MscS (YggB), transmembrane region"/>
    <property type="match status" value="1"/>
</dbReference>
<evidence type="ECO:0008006" key="15">
    <source>
        <dbReference type="Google" id="ProtNLM"/>
    </source>
</evidence>
<keyword evidence="6 8" id="KW-0472">Membrane</keyword>
<dbReference type="EMBL" id="BPQP01000061">
    <property type="protein sequence ID" value="GJD96446.1"/>
    <property type="molecule type" value="Genomic_DNA"/>
</dbReference>
<evidence type="ECO:0000259" key="11">
    <source>
        <dbReference type="Pfam" id="PF12607"/>
    </source>
</evidence>
<feature type="transmembrane region" description="Helical" evidence="8">
    <location>
        <begin position="319"/>
        <end position="341"/>
    </location>
</feature>